<dbReference type="AlphaFoldDB" id="A0A0D7ALN5"/>
<sequence length="116" mass="12045">MPVVSACISGTSLVRAIQSVIGTDGAATVDSVFRVYIAIAGFPHISNEAATAFEKALDKHSSHLSDPTTPLGAAISRVRTEYWASKHGGNAGGKDVSTQAALEEKLCIQDGEVDAM</sequence>
<name>A0A0D7ALN5_9AGAR</name>
<dbReference type="EMBL" id="KN881643">
    <property type="protein sequence ID" value="KIY52497.1"/>
    <property type="molecule type" value="Genomic_DNA"/>
</dbReference>
<proteinExistence type="predicted"/>
<protein>
    <submittedName>
        <fullName evidence="1">Uncharacterized protein</fullName>
    </submittedName>
</protein>
<gene>
    <name evidence="1" type="ORF">FISHEDRAFT_69918</name>
</gene>
<evidence type="ECO:0000313" key="1">
    <source>
        <dbReference type="EMBL" id="KIY52497.1"/>
    </source>
</evidence>
<accession>A0A0D7ALN5</accession>
<dbReference type="Proteomes" id="UP000054144">
    <property type="component" value="Unassembled WGS sequence"/>
</dbReference>
<keyword evidence="2" id="KW-1185">Reference proteome</keyword>
<reference evidence="1 2" key="1">
    <citation type="journal article" date="2015" name="Fungal Genet. Biol.">
        <title>Evolution of novel wood decay mechanisms in Agaricales revealed by the genome sequences of Fistulina hepatica and Cylindrobasidium torrendii.</title>
        <authorList>
            <person name="Floudas D."/>
            <person name="Held B.W."/>
            <person name="Riley R."/>
            <person name="Nagy L.G."/>
            <person name="Koehler G."/>
            <person name="Ransdell A.S."/>
            <person name="Younus H."/>
            <person name="Chow J."/>
            <person name="Chiniquy J."/>
            <person name="Lipzen A."/>
            <person name="Tritt A."/>
            <person name="Sun H."/>
            <person name="Haridas S."/>
            <person name="LaButti K."/>
            <person name="Ohm R.A."/>
            <person name="Kues U."/>
            <person name="Blanchette R.A."/>
            <person name="Grigoriev I.V."/>
            <person name="Minto R.E."/>
            <person name="Hibbett D.S."/>
        </authorList>
    </citation>
    <scope>NUCLEOTIDE SEQUENCE [LARGE SCALE GENOMIC DNA]</scope>
    <source>
        <strain evidence="1 2">ATCC 64428</strain>
    </source>
</reference>
<evidence type="ECO:0000313" key="2">
    <source>
        <dbReference type="Proteomes" id="UP000054144"/>
    </source>
</evidence>
<organism evidence="1 2">
    <name type="scientific">Fistulina hepatica ATCC 64428</name>
    <dbReference type="NCBI Taxonomy" id="1128425"/>
    <lineage>
        <taxon>Eukaryota</taxon>
        <taxon>Fungi</taxon>
        <taxon>Dikarya</taxon>
        <taxon>Basidiomycota</taxon>
        <taxon>Agaricomycotina</taxon>
        <taxon>Agaricomycetes</taxon>
        <taxon>Agaricomycetidae</taxon>
        <taxon>Agaricales</taxon>
        <taxon>Fistulinaceae</taxon>
        <taxon>Fistulina</taxon>
    </lineage>
</organism>